<dbReference type="EMBL" id="OU466859">
    <property type="protein sequence ID" value="CAH2055088.1"/>
    <property type="molecule type" value="Genomic_DNA"/>
</dbReference>
<sequence length="137" mass="15080">IKTRAVTNPVKDLLAIPSTTILFYLGTKENESETNRDARVLISKRRPSVMSIYKAQFRADLIANASATNADPTKAFDPESNCSTRSLGATALSRWIAVAAQNAAALTMPILRWIERTGEEGEVSFRAIELPKMVTRL</sequence>
<name>A0AAU9S161_THLAR</name>
<evidence type="ECO:0000313" key="2">
    <source>
        <dbReference type="Proteomes" id="UP000836841"/>
    </source>
</evidence>
<protein>
    <submittedName>
        <fullName evidence="1">Uncharacterized protein</fullName>
    </submittedName>
</protein>
<proteinExistence type="predicted"/>
<accession>A0AAU9S161</accession>
<dbReference type="AlphaFoldDB" id="A0AAU9S161"/>
<gene>
    <name evidence="1" type="ORF">TAV2_LOCUS10418</name>
</gene>
<evidence type="ECO:0000313" key="1">
    <source>
        <dbReference type="EMBL" id="CAH2055088.1"/>
    </source>
</evidence>
<feature type="non-terminal residue" evidence="1">
    <location>
        <position position="1"/>
    </location>
</feature>
<keyword evidence="2" id="KW-1185">Reference proteome</keyword>
<reference evidence="1 2" key="1">
    <citation type="submission" date="2022-03" db="EMBL/GenBank/DDBJ databases">
        <authorList>
            <person name="Nunn A."/>
            <person name="Chopra R."/>
            <person name="Nunn A."/>
            <person name="Contreras Garrido A."/>
        </authorList>
    </citation>
    <scope>NUCLEOTIDE SEQUENCE [LARGE SCALE GENOMIC DNA]</scope>
</reference>
<dbReference type="Proteomes" id="UP000836841">
    <property type="component" value="Chromosome 3"/>
</dbReference>
<organism evidence="1 2">
    <name type="scientific">Thlaspi arvense</name>
    <name type="common">Field penny-cress</name>
    <dbReference type="NCBI Taxonomy" id="13288"/>
    <lineage>
        <taxon>Eukaryota</taxon>
        <taxon>Viridiplantae</taxon>
        <taxon>Streptophyta</taxon>
        <taxon>Embryophyta</taxon>
        <taxon>Tracheophyta</taxon>
        <taxon>Spermatophyta</taxon>
        <taxon>Magnoliopsida</taxon>
        <taxon>eudicotyledons</taxon>
        <taxon>Gunneridae</taxon>
        <taxon>Pentapetalae</taxon>
        <taxon>rosids</taxon>
        <taxon>malvids</taxon>
        <taxon>Brassicales</taxon>
        <taxon>Brassicaceae</taxon>
        <taxon>Thlaspideae</taxon>
        <taxon>Thlaspi</taxon>
    </lineage>
</organism>